<protein>
    <submittedName>
        <fullName evidence="1">Uncharacterized protein</fullName>
    </submittedName>
</protein>
<accession>A0A8H7PZC8</accession>
<gene>
    <name evidence="1" type="ORF">INT43_006530</name>
</gene>
<proteinExistence type="predicted"/>
<dbReference type="Proteomes" id="UP000654370">
    <property type="component" value="Unassembled WGS sequence"/>
</dbReference>
<keyword evidence="2" id="KW-1185">Reference proteome</keyword>
<dbReference type="EMBL" id="JAEPQZ010000003">
    <property type="protein sequence ID" value="KAG2183524.1"/>
    <property type="molecule type" value="Genomic_DNA"/>
</dbReference>
<sequence length="91" mass="10217">MPFLATGADKVSVFVPPHWTFSIAPMYFNHEDLQYYLTAAQKAATHRNLSKNALFCTNMDKIKGENASLVMQAITWSPLQFFTAGFNEVSP</sequence>
<reference evidence="1" key="1">
    <citation type="submission" date="2020-12" db="EMBL/GenBank/DDBJ databases">
        <title>Metabolic potential, ecology and presence of endohyphal bacteria is reflected in genomic diversity of Mucoromycotina.</title>
        <authorList>
            <person name="Muszewska A."/>
            <person name="Okrasinska A."/>
            <person name="Steczkiewicz K."/>
            <person name="Drgas O."/>
            <person name="Orlowska M."/>
            <person name="Perlinska-Lenart U."/>
            <person name="Aleksandrzak-Piekarczyk T."/>
            <person name="Szatraj K."/>
            <person name="Zielenkiewicz U."/>
            <person name="Pilsyk S."/>
            <person name="Malc E."/>
            <person name="Mieczkowski P."/>
            <person name="Kruszewska J.S."/>
            <person name="Biernat P."/>
            <person name="Pawlowska J."/>
        </authorList>
    </citation>
    <scope>NUCLEOTIDE SEQUENCE</scope>
    <source>
        <strain evidence="1">WA0000067209</strain>
    </source>
</reference>
<comment type="caution">
    <text evidence="1">The sequence shown here is derived from an EMBL/GenBank/DDBJ whole genome shotgun (WGS) entry which is preliminary data.</text>
</comment>
<evidence type="ECO:0000313" key="1">
    <source>
        <dbReference type="EMBL" id="KAG2183524.1"/>
    </source>
</evidence>
<dbReference type="AlphaFoldDB" id="A0A8H7PZC8"/>
<name>A0A8H7PZC8_MORIS</name>
<evidence type="ECO:0000313" key="2">
    <source>
        <dbReference type="Proteomes" id="UP000654370"/>
    </source>
</evidence>
<organism evidence="1 2">
    <name type="scientific">Mortierella isabellina</name>
    <name type="common">Filamentous fungus</name>
    <name type="synonym">Umbelopsis isabellina</name>
    <dbReference type="NCBI Taxonomy" id="91625"/>
    <lineage>
        <taxon>Eukaryota</taxon>
        <taxon>Fungi</taxon>
        <taxon>Fungi incertae sedis</taxon>
        <taxon>Mucoromycota</taxon>
        <taxon>Mucoromycotina</taxon>
        <taxon>Umbelopsidomycetes</taxon>
        <taxon>Umbelopsidales</taxon>
        <taxon>Umbelopsidaceae</taxon>
        <taxon>Umbelopsis</taxon>
    </lineage>
</organism>